<dbReference type="EC" id="2.3.2.31" evidence="4"/>
<feature type="domain" description="RING-type" evidence="15">
    <location>
        <begin position="186"/>
        <end position="232"/>
    </location>
</feature>
<dbReference type="GO" id="GO:0043130">
    <property type="term" value="F:ubiquitin binding"/>
    <property type="evidence" value="ECO:0007669"/>
    <property type="project" value="TreeGrafter"/>
</dbReference>
<dbReference type="InterPro" id="IPR001841">
    <property type="entry name" value="Znf_RING"/>
</dbReference>
<evidence type="ECO:0000256" key="6">
    <source>
        <dbReference type="ARBA" id="ARBA00022692"/>
    </source>
</evidence>
<accession>A0AAW2ZGF1</accession>
<dbReference type="Pfam" id="PF00536">
    <property type="entry name" value="SAM_1"/>
    <property type="match status" value="1"/>
</dbReference>
<evidence type="ECO:0000256" key="9">
    <source>
        <dbReference type="ARBA" id="ARBA00022771"/>
    </source>
</evidence>
<keyword evidence="9 14" id="KW-0863">Zinc-finger</keyword>
<dbReference type="InterPro" id="IPR002867">
    <property type="entry name" value="IBR_dom"/>
</dbReference>
<dbReference type="CDD" id="cd20335">
    <property type="entry name" value="BRcat_RBR"/>
    <property type="match status" value="1"/>
</dbReference>
<evidence type="ECO:0000256" key="11">
    <source>
        <dbReference type="ARBA" id="ARBA00022833"/>
    </source>
</evidence>
<dbReference type="SMART" id="SM00454">
    <property type="entry name" value="SAM"/>
    <property type="match status" value="1"/>
</dbReference>
<comment type="pathway">
    <text evidence="3">Protein modification; protein ubiquitination.</text>
</comment>
<dbReference type="SUPFAM" id="SSF57850">
    <property type="entry name" value="RING/U-box"/>
    <property type="match status" value="3"/>
</dbReference>
<dbReference type="PANTHER" id="PTHR22770">
    <property type="entry name" value="UBIQUITIN CONJUGATING ENZYME 7 INTERACTING PROTEIN-RELATED"/>
    <property type="match status" value="1"/>
</dbReference>
<evidence type="ECO:0000313" key="19">
    <source>
        <dbReference type="Proteomes" id="UP001431209"/>
    </source>
</evidence>
<dbReference type="GO" id="GO:0071797">
    <property type="term" value="C:LUBAC complex"/>
    <property type="evidence" value="ECO:0007669"/>
    <property type="project" value="TreeGrafter"/>
</dbReference>
<feature type="domain" description="RING-type" evidence="17">
    <location>
        <begin position="182"/>
        <end position="384"/>
    </location>
</feature>
<evidence type="ECO:0000256" key="4">
    <source>
        <dbReference type="ARBA" id="ARBA00012251"/>
    </source>
</evidence>
<dbReference type="InterPro" id="IPR013083">
    <property type="entry name" value="Znf_RING/FYVE/PHD"/>
</dbReference>
<name>A0AAW2ZGF1_9EUKA</name>
<sequence>MLSRHWDKYQVGTYIADRLFPEQNAPQYELYKKAFIDNEIDGAVLLTLTSDEVKNDLSISILGHRKKILEVITELKNQYPKDGQNHQVINVDDDFEPSTKKRKSSDVIILDDPQAAPRQKRFKTEQDFQKIRDFELAKSLAEELTSKQELRDFELAKSLSQTPKPIQHFQEVTDFELAKSLAPKSCVICLSEVDVDFIYRLNSCGHDSFCRECMTDYLMDQIKSRNPCKCPIPDCRSEVTKDDLEVLLQKETIDLYDQHSLERVISTNPHQFLNCYTPGCEYVFFHDGGQDEHDFLCPKCNKRYCLKCKVEYHNQITCEQYQKWAQENETSDMAFEEYKKKSNGKPCPTCRHFVEKTMGCDHMSCRCGAKFCYKCGHSRPCPCE</sequence>
<dbReference type="PROSITE" id="PS50089">
    <property type="entry name" value="ZF_RING_2"/>
    <property type="match status" value="1"/>
</dbReference>
<dbReference type="GO" id="GO:0005737">
    <property type="term" value="C:cytoplasm"/>
    <property type="evidence" value="ECO:0007669"/>
    <property type="project" value="UniProtKB-ARBA"/>
</dbReference>
<organism evidence="18 19">
    <name type="scientific">Acrasis kona</name>
    <dbReference type="NCBI Taxonomy" id="1008807"/>
    <lineage>
        <taxon>Eukaryota</taxon>
        <taxon>Discoba</taxon>
        <taxon>Heterolobosea</taxon>
        <taxon>Tetramitia</taxon>
        <taxon>Eutetramitia</taxon>
        <taxon>Acrasidae</taxon>
        <taxon>Acrasis</taxon>
    </lineage>
</organism>
<evidence type="ECO:0000256" key="14">
    <source>
        <dbReference type="PROSITE-ProRule" id="PRU00175"/>
    </source>
</evidence>
<dbReference type="FunFam" id="3.30.40.10:FF:000051">
    <property type="entry name" value="RBR-type E3 ubiquitin transferase"/>
    <property type="match status" value="1"/>
</dbReference>
<comment type="subcellular location">
    <subcellularLocation>
        <location evidence="2">Membrane</location>
        <topology evidence="2">Single-pass membrane protein</topology>
    </subcellularLocation>
</comment>
<dbReference type="GO" id="GO:0043161">
    <property type="term" value="P:proteasome-mediated ubiquitin-dependent protein catabolic process"/>
    <property type="evidence" value="ECO:0007669"/>
    <property type="project" value="TreeGrafter"/>
</dbReference>
<keyword evidence="19" id="KW-1185">Reference proteome</keyword>
<keyword evidence="6" id="KW-0812">Transmembrane</keyword>
<dbReference type="GO" id="GO:0097039">
    <property type="term" value="P:protein linear polyubiquitination"/>
    <property type="evidence" value="ECO:0007669"/>
    <property type="project" value="TreeGrafter"/>
</dbReference>
<dbReference type="PROSITE" id="PS51873">
    <property type="entry name" value="TRIAD"/>
    <property type="match status" value="1"/>
</dbReference>
<dbReference type="GO" id="GO:0061630">
    <property type="term" value="F:ubiquitin protein ligase activity"/>
    <property type="evidence" value="ECO:0007669"/>
    <property type="project" value="UniProtKB-EC"/>
</dbReference>
<evidence type="ECO:0000259" key="15">
    <source>
        <dbReference type="PROSITE" id="PS50089"/>
    </source>
</evidence>
<keyword evidence="12" id="KW-1133">Transmembrane helix</keyword>
<dbReference type="InterPro" id="IPR001660">
    <property type="entry name" value="SAM"/>
</dbReference>
<feature type="domain" description="SAM" evidence="16">
    <location>
        <begin position="6"/>
        <end position="78"/>
    </location>
</feature>
<evidence type="ECO:0000256" key="10">
    <source>
        <dbReference type="ARBA" id="ARBA00022786"/>
    </source>
</evidence>
<evidence type="ECO:0000256" key="8">
    <source>
        <dbReference type="ARBA" id="ARBA00022737"/>
    </source>
</evidence>
<dbReference type="Gene3D" id="1.10.150.50">
    <property type="entry name" value="Transcription Factor, Ets-1"/>
    <property type="match status" value="1"/>
</dbReference>
<dbReference type="Pfam" id="PF01485">
    <property type="entry name" value="IBR"/>
    <property type="match status" value="1"/>
</dbReference>
<evidence type="ECO:0000259" key="16">
    <source>
        <dbReference type="PROSITE" id="PS50105"/>
    </source>
</evidence>
<evidence type="ECO:0000256" key="3">
    <source>
        <dbReference type="ARBA" id="ARBA00004906"/>
    </source>
</evidence>
<protein>
    <recommendedName>
        <fullName evidence="4">RBR-type E3 ubiquitin transferase</fullName>
        <ecNumber evidence="4">2.3.2.31</ecNumber>
    </recommendedName>
</protein>
<comment type="caution">
    <text evidence="18">The sequence shown here is derived from an EMBL/GenBank/DDBJ whole genome shotgun (WGS) entry which is preliminary data.</text>
</comment>
<dbReference type="Gene3D" id="1.20.120.1750">
    <property type="match status" value="1"/>
</dbReference>
<evidence type="ECO:0000256" key="12">
    <source>
        <dbReference type="ARBA" id="ARBA00022989"/>
    </source>
</evidence>
<keyword evidence="8" id="KW-0677">Repeat</keyword>
<dbReference type="EMBL" id="JAOPGA020001485">
    <property type="protein sequence ID" value="KAL0488861.1"/>
    <property type="molecule type" value="Genomic_DNA"/>
</dbReference>
<dbReference type="PROSITE" id="PS50105">
    <property type="entry name" value="SAM_DOMAIN"/>
    <property type="match status" value="1"/>
</dbReference>
<dbReference type="PANTHER" id="PTHR22770:SF13">
    <property type="entry name" value="RING-TYPE DOMAIN-CONTAINING PROTEIN"/>
    <property type="match status" value="1"/>
</dbReference>
<dbReference type="SUPFAM" id="SSF47769">
    <property type="entry name" value="SAM/Pointed domain"/>
    <property type="match status" value="1"/>
</dbReference>
<dbReference type="InterPro" id="IPR051628">
    <property type="entry name" value="LUBAC_E3_Ligases"/>
</dbReference>
<evidence type="ECO:0000256" key="7">
    <source>
        <dbReference type="ARBA" id="ARBA00022723"/>
    </source>
</evidence>
<evidence type="ECO:0000256" key="1">
    <source>
        <dbReference type="ARBA" id="ARBA00001798"/>
    </source>
</evidence>
<evidence type="ECO:0000256" key="2">
    <source>
        <dbReference type="ARBA" id="ARBA00004167"/>
    </source>
</evidence>
<keyword evidence="10" id="KW-0833">Ubl conjugation pathway</keyword>
<dbReference type="GO" id="GO:0008270">
    <property type="term" value="F:zinc ion binding"/>
    <property type="evidence" value="ECO:0007669"/>
    <property type="project" value="UniProtKB-KW"/>
</dbReference>
<dbReference type="GO" id="GO:0031090">
    <property type="term" value="C:organelle membrane"/>
    <property type="evidence" value="ECO:0007669"/>
    <property type="project" value="UniProtKB-ARBA"/>
</dbReference>
<evidence type="ECO:0000313" key="18">
    <source>
        <dbReference type="EMBL" id="KAL0488861.1"/>
    </source>
</evidence>
<dbReference type="Proteomes" id="UP001431209">
    <property type="component" value="Unassembled WGS sequence"/>
</dbReference>
<evidence type="ECO:0000259" key="17">
    <source>
        <dbReference type="PROSITE" id="PS51873"/>
    </source>
</evidence>
<gene>
    <name evidence="18" type="ORF">AKO1_013547</name>
</gene>
<dbReference type="CDD" id="cd22584">
    <property type="entry name" value="Rcat_RBR_unk"/>
    <property type="match status" value="1"/>
</dbReference>
<dbReference type="InterPro" id="IPR044066">
    <property type="entry name" value="TRIAD_supradom"/>
</dbReference>
<keyword evidence="11" id="KW-0862">Zinc</keyword>
<dbReference type="InterPro" id="IPR013761">
    <property type="entry name" value="SAM/pointed_sf"/>
</dbReference>
<comment type="catalytic activity">
    <reaction evidence="1">
        <text>[E2 ubiquitin-conjugating enzyme]-S-ubiquitinyl-L-cysteine + [acceptor protein]-L-lysine = [E2 ubiquitin-conjugating enzyme]-L-cysteine + [acceptor protein]-N(6)-ubiquitinyl-L-lysine.</text>
        <dbReference type="EC" id="2.3.2.31"/>
    </reaction>
</comment>
<reference evidence="18 19" key="1">
    <citation type="submission" date="2024-03" db="EMBL/GenBank/DDBJ databases">
        <title>The Acrasis kona genome and developmental transcriptomes reveal deep origins of eukaryotic multicellular pathways.</title>
        <authorList>
            <person name="Sheikh S."/>
            <person name="Fu C.-J."/>
            <person name="Brown M.W."/>
            <person name="Baldauf S.L."/>
        </authorList>
    </citation>
    <scope>NUCLEOTIDE SEQUENCE [LARGE SCALE GENOMIC DNA]</scope>
    <source>
        <strain evidence="18 19">ATCC MYA-3509</strain>
    </source>
</reference>
<keyword evidence="7" id="KW-0479">Metal-binding</keyword>
<evidence type="ECO:0000256" key="5">
    <source>
        <dbReference type="ARBA" id="ARBA00022679"/>
    </source>
</evidence>
<keyword evidence="5" id="KW-0808">Transferase</keyword>
<evidence type="ECO:0000256" key="13">
    <source>
        <dbReference type="ARBA" id="ARBA00023136"/>
    </source>
</evidence>
<dbReference type="AlphaFoldDB" id="A0AAW2ZGF1"/>
<dbReference type="SMART" id="SM00647">
    <property type="entry name" value="IBR"/>
    <property type="match status" value="2"/>
</dbReference>
<keyword evidence="13" id="KW-0472">Membrane</keyword>
<dbReference type="Gene3D" id="3.30.40.10">
    <property type="entry name" value="Zinc/RING finger domain, C3HC4 (zinc finger)"/>
    <property type="match status" value="1"/>
</dbReference>
<proteinExistence type="predicted"/>